<evidence type="ECO:0000313" key="2">
    <source>
        <dbReference type="Proteomes" id="UP000298030"/>
    </source>
</evidence>
<accession>A0A4Y7SV19</accession>
<keyword evidence="2" id="KW-1185">Reference proteome</keyword>
<comment type="caution">
    <text evidence="1">The sequence shown here is derived from an EMBL/GenBank/DDBJ whole genome shotgun (WGS) entry which is preliminary data.</text>
</comment>
<name>A0A4Y7SV19_COPMI</name>
<dbReference type="Proteomes" id="UP000298030">
    <property type="component" value="Unassembled WGS sequence"/>
</dbReference>
<organism evidence="1 2">
    <name type="scientific">Coprinellus micaceus</name>
    <name type="common">Glistening ink-cap mushroom</name>
    <name type="synonym">Coprinus micaceus</name>
    <dbReference type="NCBI Taxonomy" id="71717"/>
    <lineage>
        <taxon>Eukaryota</taxon>
        <taxon>Fungi</taxon>
        <taxon>Dikarya</taxon>
        <taxon>Basidiomycota</taxon>
        <taxon>Agaricomycotina</taxon>
        <taxon>Agaricomycetes</taxon>
        <taxon>Agaricomycetidae</taxon>
        <taxon>Agaricales</taxon>
        <taxon>Agaricineae</taxon>
        <taxon>Psathyrellaceae</taxon>
        <taxon>Coprinellus</taxon>
    </lineage>
</organism>
<reference evidence="1 2" key="1">
    <citation type="journal article" date="2019" name="Nat. Ecol. Evol.">
        <title>Megaphylogeny resolves global patterns of mushroom evolution.</title>
        <authorList>
            <person name="Varga T."/>
            <person name="Krizsan K."/>
            <person name="Foldi C."/>
            <person name="Dima B."/>
            <person name="Sanchez-Garcia M."/>
            <person name="Sanchez-Ramirez S."/>
            <person name="Szollosi G.J."/>
            <person name="Szarkandi J.G."/>
            <person name="Papp V."/>
            <person name="Albert L."/>
            <person name="Andreopoulos W."/>
            <person name="Angelini C."/>
            <person name="Antonin V."/>
            <person name="Barry K.W."/>
            <person name="Bougher N.L."/>
            <person name="Buchanan P."/>
            <person name="Buyck B."/>
            <person name="Bense V."/>
            <person name="Catcheside P."/>
            <person name="Chovatia M."/>
            <person name="Cooper J."/>
            <person name="Damon W."/>
            <person name="Desjardin D."/>
            <person name="Finy P."/>
            <person name="Geml J."/>
            <person name="Haridas S."/>
            <person name="Hughes K."/>
            <person name="Justo A."/>
            <person name="Karasinski D."/>
            <person name="Kautmanova I."/>
            <person name="Kiss B."/>
            <person name="Kocsube S."/>
            <person name="Kotiranta H."/>
            <person name="LaButti K.M."/>
            <person name="Lechner B.E."/>
            <person name="Liimatainen K."/>
            <person name="Lipzen A."/>
            <person name="Lukacs Z."/>
            <person name="Mihaltcheva S."/>
            <person name="Morgado L.N."/>
            <person name="Niskanen T."/>
            <person name="Noordeloos M.E."/>
            <person name="Ohm R.A."/>
            <person name="Ortiz-Santana B."/>
            <person name="Ovrebo C."/>
            <person name="Racz N."/>
            <person name="Riley R."/>
            <person name="Savchenko A."/>
            <person name="Shiryaev A."/>
            <person name="Soop K."/>
            <person name="Spirin V."/>
            <person name="Szebenyi C."/>
            <person name="Tomsovsky M."/>
            <person name="Tulloss R.E."/>
            <person name="Uehling J."/>
            <person name="Grigoriev I.V."/>
            <person name="Vagvolgyi C."/>
            <person name="Papp T."/>
            <person name="Martin F.M."/>
            <person name="Miettinen O."/>
            <person name="Hibbett D.S."/>
            <person name="Nagy L.G."/>
        </authorList>
    </citation>
    <scope>NUCLEOTIDE SEQUENCE [LARGE SCALE GENOMIC DNA]</scope>
    <source>
        <strain evidence="1 2">FP101781</strain>
    </source>
</reference>
<sequence length="76" mass="8676">MPPVYVPLRPSWTASPLHLIIPICFDVCRLVNGTRLRLALRLPALQCNITVLPPIITLLITFHWSVEFSRDSETPR</sequence>
<dbReference type="AlphaFoldDB" id="A0A4Y7SV19"/>
<dbReference type="EMBL" id="QPFP01000054">
    <property type="protein sequence ID" value="TEB25716.1"/>
    <property type="molecule type" value="Genomic_DNA"/>
</dbReference>
<gene>
    <name evidence="1" type="ORF">FA13DRAFT_1140852</name>
</gene>
<proteinExistence type="predicted"/>
<evidence type="ECO:0000313" key="1">
    <source>
        <dbReference type="EMBL" id="TEB25716.1"/>
    </source>
</evidence>
<protein>
    <submittedName>
        <fullName evidence="1">Uncharacterized protein</fullName>
    </submittedName>
</protein>